<organism evidence="4 5">
    <name type="scientific">Ilex paraguariensis</name>
    <name type="common">yerba mate</name>
    <dbReference type="NCBI Taxonomy" id="185542"/>
    <lineage>
        <taxon>Eukaryota</taxon>
        <taxon>Viridiplantae</taxon>
        <taxon>Streptophyta</taxon>
        <taxon>Embryophyta</taxon>
        <taxon>Tracheophyta</taxon>
        <taxon>Spermatophyta</taxon>
        <taxon>Magnoliopsida</taxon>
        <taxon>eudicotyledons</taxon>
        <taxon>Gunneridae</taxon>
        <taxon>Pentapetalae</taxon>
        <taxon>asterids</taxon>
        <taxon>campanulids</taxon>
        <taxon>Aquifoliales</taxon>
        <taxon>Aquifoliaceae</taxon>
        <taxon>Ilex</taxon>
    </lineage>
</organism>
<name>A0ABC8RBX9_9AQUA</name>
<dbReference type="PANTHER" id="PTHR23322">
    <property type="entry name" value="FAS-ASSOCIATED PROTEIN"/>
    <property type="match status" value="1"/>
</dbReference>
<feature type="domain" description="UBX" evidence="3">
    <location>
        <begin position="192"/>
        <end position="272"/>
    </location>
</feature>
<dbReference type="InterPro" id="IPR050730">
    <property type="entry name" value="UBX_domain-protein"/>
</dbReference>
<dbReference type="InterPro" id="IPR029071">
    <property type="entry name" value="Ubiquitin-like_domsf"/>
</dbReference>
<feature type="compositionally biased region" description="Low complexity" evidence="2">
    <location>
        <begin position="44"/>
        <end position="55"/>
    </location>
</feature>
<protein>
    <recommendedName>
        <fullName evidence="3">UBX domain-containing protein</fullName>
    </recommendedName>
</protein>
<evidence type="ECO:0000256" key="2">
    <source>
        <dbReference type="SAM" id="MobiDB-lite"/>
    </source>
</evidence>
<feature type="compositionally biased region" description="Low complexity" evidence="2">
    <location>
        <begin position="87"/>
        <end position="98"/>
    </location>
</feature>
<keyword evidence="5" id="KW-1185">Reference proteome</keyword>
<dbReference type="InterPro" id="IPR001012">
    <property type="entry name" value="UBX_dom"/>
</dbReference>
<dbReference type="EMBL" id="CAUOFW020001170">
    <property type="protein sequence ID" value="CAK9141752.1"/>
    <property type="molecule type" value="Genomic_DNA"/>
</dbReference>
<keyword evidence="1" id="KW-0833">Ubl conjugation pathway</keyword>
<proteinExistence type="predicted"/>
<dbReference type="SUPFAM" id="SSF54236">
    <property type="entry name" value="Ubiquitin-like"/>
    <property type="match status" value="1"/>
</dbReference>
<gene>
    <name evidence="4" type="ORF">ILEXP_LOCUS9372</name>
</gene>
<dbReference type="PROSITE" id="PS50033">
    <property type="entry name" value="UBX"/>
    <property type="match status" value="1"/>
</dbReference>
<evidence type="ECO:0000313" key="4">
    <source>
        <dbReference type="EMBL" id="CAK9141752.1"/>
    </source>
</evidence>
<feature type="region of interest" description="Disordered" evidence="2">
    <location>
        <begin position="80"/>
        <end position="104"/>
    </location>
</feature>
<evidence type="ECO:0000256" key="1">
    <source>
        <dbReference type="ARBA" id="ARBA00022786"/>
    </source>
</evidence>
<dbReference type="InterPro" id="IPR003903">
    <property type="entry name" value="UIM_dom"/>
</dbReference>
<reference evidence="4 5" key="1">
    <citation type="submission" date="2024-02" db="EMBL/GenBank/DDBJ databases">
        <authorList>
            <person name="Vignale AGUSTIN F."/>
            <person name="Sosa J E."/>
            <person name="Modenutti C."/>
        </authorList>
    </citation>
    <scope>NUCLEOTIDE SEQUENCE [LARGE SCALE GENOMIC DNA]</scope>
</reference>
<dbReference type="Proteomes" id="UP001642360">
    <property type="component" value="Unassembled WGS sequence"/>
</dbReference>
<dbReference type="PROSITE" id="PS50330">
    <property type="entry name" value="UIM"/>
    <property type="match status" value="1"/>
</dbReference>
<dbReference type="PANTHER" id="PTHR23322:SF6">
    <property type="entry name" value="UBX DOMAIN-CONTAINING PROTEIN 7"/>
    <property type="match status" value="1"/>
</dbReference>
<accession>A0ABC8RBX9</accession>
<evidence type="ECO:0000313" key="5">
    <source>
        <dbReference type="Proteomes" id="UP001642360"/>
    </source>
</evidence>
<evidence type="ECO:0000259" key="3">
    <source>
        <dbReference type="PROSITE" id="PS50033"/>
    </source>
</evidence>
<dbReference type="CDD" id="cd01767">
    <property type="entry name" value="UBX"/>
    <property type="match status" value="1"/>
</dbReference>
<dbReference type="AlphaFoldDB" id="A0ABC8RBX9"/>
<sequence>MGNLTWEQSVLSQAEELKPAEQKIFADLQLPKVVGYTEKRSKSQNQTHKQPQKQQILGENTSSGLPLRIQALLPKVVGYTEKRSKSQNQTHKQPQKQQILGENTSSGLPLRIQALLVDWEFKTDLTSEAPVAVDGTSEEDEEMQLALAASMEGVKDTNGVTSKDASIINTQEETCSIKKPSYPPLPEEPKGDRNLLCRVGIRLPDGRRLQRNFFRTDCIQLLWSFCYSQLGEDDARPFRLTQAIPGASKCLDYDSKLTFEESGLSNSMVSVTWD</sequence>
<feature type="region of interest" description="Disordered" evidence="2">
    <location>
        <begin position="37"/>
        <end position="61"/>
    </location>
</feature>
<comment type="caution">
    <text evidence="4">The sequence shown here is derived from an EMBL/GenBank/DDBJ whole genome shotgun (WGS) entry which is preliminary data.</text>
</comment>
<dbReference type="Pfam" id="PF00789">
    <property type="entry name" value="UBX"/>
    <property type="match status" value="1"/>
</dbReference>
<dbReference type="Gene3D" id="3.10.20.90">
    <property type="entry name" value="Phosphatidylinositol 3-kinase Catalytic Subunit, Chain A, domain 1"/>
    <property type="match status" value="1"/>
</dbReference>